<sequence length="259" mass="29848">MKTMSIVVIVCAVFALHLSVNFVHSFKPPNTTNKDQNQSSFDESQFEEMLNNHYKNVSKQIKKSWDTCSRQFETLTYENRTFLFQTPSYIYDLQNVYEDIKCFAGCVIRDTGALKEGEVLDEKLYVEQIRKLRRNFTSFDVSTALDENAKQRLSNAVNRLALQQSPLNCYATGTRSRPTDASTCSLINNFPDKYRRMTCSNLMESYALAASRCSESNHSNLLKVCNRAWVVINCVLNRNMEENFDAPFYPINLDDLKNP</sequence>
<accession>A0A9Q0MYN6</accession>
<dbReference type="AlphaFoldDB" id="A0A9Q0MYN6"/>
<feature type="chain" id="PRO_5040318022" evidence="1">
    <location>
        <begin position="26"/>
        <end position="259"/>
    </location>
</feature>
<dbReference type="Proteomes" id="UP001151699">
    <property type="component" value="Chromosome X"/>
</dbReference>
<evidence type="ECO:0000256" key="1">
    <source>
        <dbReference type="SAM" id="SignalP"/>
    </source>
</evidence>
<comment type="caution">
    <text evidence="2">The sequence shown here is derived from an EMBL/GenBank/DDBJ whole genome shotgun (WGS) entry which is preliminary data.</text>
</comment>
<dbReference type="EMBL" id="WJQU01000003">
    <property type="protein sequence ID" value="KAJ6639884.1"/>
    <property type="molecule type" value="Genomic_DNA"/>
</dbReference>
<proteinExistence type="predicted"/>
<reference evidence="2" key="1">
    <citation type="submission" date="2022-07" db="EMBL/GenBank/DDBJ databases">
        <authorList>
            <person name="Trinca V."/>
            <person name="Uliana J.V.C."/>
            <person name="Torres T.T."/>
            <person name="Ward R.J."/>
            <person name="Monesi N."/>
        </authorList>
    </citation>
    <scope>NUCLEOTIDE SEQUENCE</scope>
    <source>
        <strain evidence="2">HSMRA1968</strain>
        <tissue evidence="2">Whole embryos</tissue>
    </source>
</reference>
<keyword evidence="3" id="KW-1185">Reference proteome</keyword>
<evidence type="ECO:0000313" key="2">
    <source>
        <dbReference type="EMBL" id="KAJ6639884.1"/>
    </source>
</evidence>
<feature type="signal peptide" evidence="1">
    <location>
        <begin position="1"/>
        <end position="25"/>
    </location>
</feature>
<keyword evidence="1" id="KW-0732">Signal</keyword>
<organism evidence="2 3">
    <name type="scientific">Pseudolycoriella hygida</name>
    <dbReference type="NCBI Taxonomy" id="35572"/>
    <lineage>
        <taxon>Eukaryota</taxon>
        <taxon>Metazoa</taxon>
        <taxon>Ecdysozoa</taxon>
        <taxon>Arthropoda</taxon>
        <taxon>Hexapoda</taxon>
        <taxon>Insecta</taxon>
        <taxon>Pterygota</taxon>
        <taxon>Neoptera</taxon>
        <taxon>Endopterygota</taxon>
        <taxon>Diptera</taxon>
        <taxon>Nematocera</taxon>
        <taxon>Sciaroidea</taxon>
        <taxon>Sciaridae</taxon>
        <taxon>Pseudolycoriella</taxon>
    </lineage>
</organism>
<gene>
    <name evidence="2" type="ORF">Bhyg_12631</name>
</gene>
<protein>
    <submittedName>
        <fullName evidence="2">Uncharacterized protein</fullName>
    </submittedName>
</protein>
<name>A0A9Q0MYN6_9DIPT</name>
<evidence type="ECO:0000313" key="3">
    <source>
        <dbReference type="Proteomes" id="UP001151699"/>
    </source>
</evidence>